<dbReference type="EMBL" id="QGDB01000008">
    <property type="protein sequence ID" value="PWL16585.1"/>
    <property type="molecule type" value="Genomic_DNA"/>
</dbReference>
<keyword evidence="1" id="KW-0472">Membrane</keyword>
<comment type="caution">
    <text evidence="2">The sequence shown here is derived from an EMBL/GenBank/DDBJ whole genome shotgun (WGS) entry which is preliminary data.</text>
</comment>
<feature type="transmembrane region" description="Helical" evidence="1">
    <location>
        <begin position="22"/>
        <end position="40"/>
    </location>
</feature>
<keyword evidence="3" id="KW-1185">Reference proteome</keyword>
<keyword evidence="1" id="KW-1133">Transmembrane helix</keyword>
<reference evidence="2 3" key="1">
    <citation type="submission" date="2018-05" db="EMBL/GenBank/DDBJ databases">
        <title>Comparative genomic sequence analysis between strain HN4 and CCM 8460T (Falsochrobactrum ovis) will provide more evidence to prove that HN4 is a new species of Falsochrobactrum.</title>
        <authorList>
            <person name="Lyu W."/>
            <person name="Sun L."/>
            <person name="Yao L."/>
        </authorList>
    </citation>
    <scope>NUCLEOTIDE SEQUENCE [LARGE SCALE GENOMIC DNA]</scope>
    <source>
        <strain evidence="2 3">HN4</strain>
    </source>
</reference>
<dbReference type="AlphaFoldDB" id="A0A316J746"/>
<accession>A0A316J746</accession>
<proteinExistence type="predicted"/>
<sequence length="85" mass="9356">MNKSNIVYNRINDNNINFKYCVAIYIAATLINIVFAVMLAKKLPDDRQRQSVPYGQLLRTIAGAVAGSRPAQVTLPSEPASSWSS</sequence>
<keyword evidence="1" id="KW-0812">Transmembrane</keyword>
<protein>
    <submittedName>
        <fullName evidence="2">Uncharacterized protein</fullName>
    </submittedName>
</protein>
<evidence type="ECO:0000313" key="2">
    <source>
        <dbReference type="EMBL" id="PWL16585.1"/>
    </source>
</evidence>
<gene>
    <name evidence="2" type="ORF">DKP76_16560</name>
</gene>
<organism evidence="2 3">
    <name type="scientific">Falsochrobactrum shanghaiense</name>
    <dbReference type="NCBI Taxonomy" id="2201899"/>
    <lineage>
        <taxon>Bacteria</taxon>
        <taxon>Pseudomonadati</taxon>
        <taxon>Pseudomonadota</taxon>
        <taxon>Alphaproteobacteria</taxon>
        <taxon>Hyphomicrobiales</taxon>
        <taxon>Brucellaceae</taxon>
        <taxon>Falsochrobactrum</taxon>
    </lineage>
</organism>
<name>A0A316J746_9HYPH</name>
<dbReference type="Proteomes" id="UP000245865">
    <property type="component" value="Unassembled WGS sequence"/>
</dbReference>
<evidence type="ECO:0000256" key="1">
    <source>
        <dbReference type="SAM" id="Phobius"/>
    </source>
</evidence>
<evidence type="ECO:0000313" key="3">
    <source>
        <dbReference type="Proteomes" id="UP000245865"/>
    </source>
</evidence>